<evidence type="ECO:0000313" key="1">
    <source>
        <dbReference type="EMBL" id="RKP19720.1"/>
    </source>
</evidence>
<dbReference type="Proteomes" id="UP000281549">
    <property type="component" value="Unassembled WGS sequence"/>
</dbReference>
<protein>
    <submittedName>
        <fullName evidence="1">Uncharacterized protein</fullName>
    </submittedName>
</protein>
<accession>A0A4P9YME0</accession>
<organism evidence="1 2">
    <name type="scientific">Rozella allomycis (strain CSF55)</name>
    <dbReference type="NCBI Taxonomy" id="988480"/>
    <lineage>
        <taxon>Eukaryota</taxon>
        <taxon>Fungi</taxon>
        <taxon>Fungi incertae sedis</taxon>
        <taxon>Cryptomycota</taxon>
        <taxon>Cryptomycota incertae sedis</taxon>
        <taxon>Rozella</taxon>
    </lineage>
</organism>
<sequence length="156" mass="17913">MVMRIAKNKSILSCSQSKHPSTNLRSQKLDFMCFEHKHAPSDKVLPLPDYVDDSFVHNKMKSIKNIPAANKVKPMRKSLFGTNGIECVKLIKQIEQEHNTNTRKQVERDSLGTVFNFMWCDVRALKTFKSTNCDLLLLDTTYKCIRCDQSLTLSCL</sequence>
<gene>
    <name evidence="1" type="ORF">ROZALSC1DRAFT_22049</name>
</gene>
<proteinExistence type="predicted"/>
<name>A0A4P9YME0_ROZAC</name>
<dbReference type="AlphaFoldDB" id="A0A4P9YME0"/>
<dbReference type="EMBL" id="ML005175">
    <property type="protein sequence ID" value="RKP19720.1"/>
    <property type="molecule type" value="Genomic_DNA"/>
</dbReference>
<reference evidence="2" key="1">
    <citation type="journal article" date="2018" name="Nat. Microbiol.">
        <title>Leveraging single-cell genomics to expand the fungal tree of life.</title>
        <authorList>
            <person name="Ahrendt S.R."/>
            <person name="Quandt C.A."/>
            <person name="Ciobanu D."/>
            <person name="Clum A."/>
            <person name="Salamov A."/>
            <person name="Andreopoulos B."/>
            <person name="Cheng J.F."/>
            <person name="Woyke T."/>
            <person name="Pelin A."/>
            <person name="Henrissat B."/>
            <person name="Reynolds N.K."/>
            <person name="Benny G.L."/>
            <person name="Smith M.E."/>
            <person name="James T.Y."/>
            <person name="Grigoriev I.V."/>
        </authorList>
    </citation>
    <scope>NUCLEOTIDE SEQUENCE [LARGE SCALE GENOMIC DNA]</scope>
    <source>
        <strain evidence="2">CSF55</strain>
    </source>
</reference>
<evidence type="ECO:0000313" key="2">
    <source>
        <dbReference type="Proteomes" id="UP000281549"/>
    </source>
</evidence>